<dbReference type="Pfam" id="PF06736">
    <property type="entry name" value="TMEM175"/>
    <property type="match status" value="1"/>
</dbReference>
<evidence type="ECO:0000256" key="12">
    <source>
        <dbReference type="ARBA" id="ARBA00034430"/>
    </source>
</evidence>
<comment type="similarity">
    <text evidence="2">Belongs to the TMEM175 family.</text>
</comment>
<feature type="transmembrane region" description="Helical" evidence="13">
    <location>
        <begin position="163"/>
        <end position="194"/>
    </location>
</feature>
<evidence type="ECO:0000256" key="10">
    <source>
        <dbReference type="ARBA" id="ARBA00023136"/>
    </source>
</evidence>
<evidence type="ECO:0000256" key="3">
    <source>
        <dbReference type="ARBA" id="ARBA00022448"/>
    </source>
</evidence>
<comment type="catalytic activity">
    <reaction evidence="12">
        <text>K(+)(in) = K(+)(out)</text>
        <dbReference type="Rhea" id="RHEA:29463"/>
        <dbReference type="ChEBI" id="CHEBI:29103"/>
    </reaction>
</comment>
<keyword evidence="4" id="KW-0633">Potassium transport</keyword>
<dbReference type="EMBL" id="JBHTJH010000004">
    <property type="protein sequence ID" value="MFD0862016.1"/>
    <property type="molecule type" value="Genomic_DNA"/>
</dbReference>
<evidence type="ECO:0000256" key="4">
    <source>
        <dbReference type="ARBA" id="ARBA00022538"/>
    </source>
</evidence>
<evidence type="ECO:0000256" key="9">
    <source>
        <dbReference type="ARBA" id="ARBA00023065"/>
    </source>
</evidence>
<evidence type="ECO:0000256" key="8">
    <source>
        <dbReference type="ARBA" id="ARBA00022989"/>
    </source>
</evidence>
<dbReference type="Proteomes" id="UP001596978">
    <property type="component" value="Unassembled WGS sequence"/>
</dbReference>
<sequence length="204" mass="23600">MKNFEYDKSRVINFSDAVFSIAMTLLVLEIAIPSARQVKTDGTWSVLSNLIPNFVGFLVSFFVIALYWIAHLRLMKYVSSIPSKLLWLNILLLLFVVLLPFSTAFYSGGFVHTGPFVFYSLNLAIIGIFNYLMIRYVSKKEGVALGLDTITAKWLKWRALNVVYVWIFAAICAFTFFWVSRFAFVLIFIIQPFIDRRYRKKLNS</sequence>
<gene>
    <name evidence="14" type="ORF">ACFQ1M_07340</name>
</gene>
<organism evidence="14 15">
    <name type="scientific">Sungkyunkwania multivorans</name>
    <dbReference type="NCBI Taxonomy" id="1173618"/>
    <lineage>
        <taxon>Bacteria</taxon>
        <taxon>Pseudomonadati</taxon>
        <taxon>Bacteroidota</taxon>
        <taxon>Flavobacteriia</taxon>
        <taxon>Flavobacteriales</taxon>
        <taxon>Flavobacteriaceae</taxon>
        <taxon>Sungkyunkwania</taxon>
    </lineage>
</organism>
<keyword evidence="11" id="KW-0407">Ion channel</keyword>
<keyword evidence="15" id="KW-1185">Reference proteome</keyword>
<proteinExistence type="inferred from homology"/>
<feature type="transmembrane region" description="Helical" evidence="13">
    <location>
        <begin position="86"/>
        <end position="110"/>
    </location>
</feature>
<evidence type="ECO:0000256" key="2">
    <source>
        <dbReference type="ARBA" id="ARBA00006920"/>
    </source>
</evidence>
<evidence type="ECO:0000313" key="15">
    <source>
        <dbReference type="Proteomes" id="UP001596978"/>
    </source>
</evidence>
<keyword evidence="9" id="KW-0406">Ion transport</keyword>
<evidence type="ECO:0000256" key="1">
    <source>
        <dbReference type="ARBA" id="ARBA00004141"/>
    </source>
</evidence>
<dbReference type="PANTHER" id="PTHR31462:SF5">
    <property type="entry name" value="ENDOSOMAL_LYSOSOMAL PROTON CHANNEL TMEM175"/>
    <property type="match status" value="1"/>
</dbReference>
<keyword evidence="7" id="KW-0630">Potassium</keyword>
<dbReference type="InterPro" id="IPR010617">
    <property type="entry name" value="TMEM175-like"/>
</dbReference>
<feature type="transmembrane region" description="Helical" evidence="13">
    <location>
        <begin position="54"/>
        <end position="74"/>
    </location>
</feature>
<reference evidence="15" key="1">
    <citation type="journal article" date="2019" name="Int. J. Syst. Evol. Microbiol.">
        <title>The Global Catalogue of Microorganisms (GCM) 10K type strain sequencing project: providing services to taxonomists for standard genome sequencing and annotation.</title>
        <authorList>
            <consortium name="The Broad Institute Genomics Platform"/>
            <consortium name="The Broad Institute Genome Sequencing Center for Infectious Disease"/>
            <person name="Wu L."/>
            <person name="Ma J."/>
        </authorList>
    </citation>
    <scope>NUCLEOTIDE SEQUENCE [LARGE SCALE GENOMIC DNA]</scope>
    <source>
        <strain evidence="15">CCUG 62952</strain>
    </source>
</reference>
<dbReference type="PANTHER" id="PTHR31462">
    <property type="entry name" value="ENDOSOMAL/LYSOSOMAL POTASSIUM CHANNEL TMEM175"/>
    <property type="match status" value="1"/>
</dbReference>
<name>A0ABW3CW70_9FLAO</name>
<comment type="caution">
    <text evidence="14">The sequence shown here is derived from an EMBL/GenBank/DDBJ whole genome shotgun (WGS) entry which is preliminary data.</text>
</comment>
<keyword evidence="6" id="KW-0631">Potassium channel</keyword>
<evidence type="ECO:0000256" key="5">
    <source>
        <dbReference type="ARBA" id="ARBA00022692"/>
    </source>
</evidence>
<feature type="transmembrane region" description="Helical" evidence="13">
    <location>
        <begin position="12"/>
        <end position="34"/>
    </location>
</feature>
<evidence type="ECO:0000256" key="6">
    <source>
        <dbReference type="ARBA" id="ARBA00022826"/>
    </source>
</evidence>
<protein>
    <submittedName>
        <fullName evidence="14">TMEM175 family protein</fullName>
    </submittedName>
</protein>
<evidence type="ECO:0000256" key="13">
    <source>
        <dbReference type="SAM" id="Phobius"/>
    </source>
</evidence>
<feature type="transmembrane region" description="Helical" evidence="13">
    <location>
        <begin position="116"/>
        <end position="134"/>
    </location>
</feature>
<dbReference type="RefSeq" id="WP_386406123.1">
    <property type="nucleotide sequence ID" value="NZ_JBHTJH010000004.1"/>
</dbReference>
<comment type="subcellular location">
    <subcellularLocation>
        <location evidence="1">Membrane</location>
        <topology evidence="1">Multi-pass membrane protein</topology>
    </subcellularLocation>
</comment>
<keyword evidence="10 13" id="KW-0472">Membrane</keyword>
<keyword evidence="8 13" id="KW-1133">Transmembrane helix</keyword>
<evidence type="ECO:0000256" key="7">
    <source>
        <dbReference type="ARBA" id="ARBA00022958"/>
    </source>
</evidence>
<keyword evidence="3" id="KW-0813">Transport</keyword>
<evidence type="ECO:0000256" key="11">
    <source>
        <dbReference type="ARBA" id="ARBA00023303"/>
    </source>
</evidence>
<evidence type="ECO:0000313" key="14">
    <source>
        <dbReference type="EMBL" id="MFD0862016.1"/>
    </source>
</evidence>
<keyword evidence="5 13" id="KW-0812">Transmembrane</keyword>
<accession>A0ABW3CW70</accession>